<dbReference type="Proteomes" id="UP000215335">
    <property type="component" value="Unassembled WGS sequence"/>
</dbReference>
<feature type="compositionally biased region" description="Low complexity" evidence="4">
    <location>
        <begin position="787"/>
        <end position="796"/>
    </location>
</feature>
<comment type="subcellular location">
    <subcellularLocation>
        <location evidence="1">Nucleus</location>
    </subcellularLocation>
</comment>
<dbReference type="InterPro" id="IPR053016">
    <property type="entry name" value="CTF18-RFC_complex"/>
</dbReference>
<evidence type="ECO:0000259" key="5">
    <source>
        <dbReference type="SMART" id="SM00382"/>
    </source>
</evidence>
<proteinExistence type="inferred from homology"/>
<dbReference type="InterPro" id="IPR003959">
    <property type="entry name" value="ATPase_AAA_core"/>
</dbReference>
<feature type="compositionally biased region" description="Polar residues" evidence="4">
    <location>
        <begin position="32"/>
        <end position="59"/>
    </location>
</feature>
<dbReference type="CDD" id="cd00009">
    <property type="entry name" value="AAA"/>
    <property type="match status" value="1"/>
</dbReference>
<dbReference type="AlphaFoldDB" id="A0A232FD56"/>
<keyword evidence="7" id="KW-1185">Reference proteome</keyword>
<evidence type="ECO:0000313" key="7">
    <source>
        <dbReference type="Proteomes" id="UP000215335"/>
    </source>
</evidence>
<dbReference type="STRING" id="543379.A0A232FD56"/>
<keyword evidence="2" id="KW-0539">Nucleus</keyword>
<evidence type="ECO:0000256" key="2">
    <source>
        <dbReference type="ARBA" id="ARBA00023242"/>
    </source>
</evidence>
<feature type="region of interest" description="Disordered" evidence="4">
    <location>
        <begin position="24"/>
        <end position="61"/>
    </location>
</feature>
<sequence>MDEFPDPDEFYDLEHADEYEIERELEAEALGTQKSVSKSISQPQQKTNGTQVPSDSQQPVLKHSFEKEIEDIEFQALSGKQNGTSQLPKPSESSRKRSIDQITQGLQLKDFGSFDDHDFDEINLPEKKKPCWNRPKELIELILDRRKNRYDSNDIKSQFEKTVPSKDYKSSISRRVPTWNFVAVTRSEDAERFYIKVSENRYDPKKYQLKSGSLIKSFDKLKDEAEEILIKNTEKASVLSLEPVSTENINSELWVDKYRPKRYVELLSDENVNRSLLYWLKLWDKVVFDREPTVHRKKSNVVSKFRNKFIQKEDIPDHDSKGFPTQRLALLTGPPGLGKTTLAHVAARHAGYNIVELNASDDRGPEAFREALLASTQMRALIDQDRRPNCLILDEIDGAPTASIELLLKFIHGKLAPKGKNAKPGKQSDGCRRPIICICNDLYTPSLRPLRAMALVINVPEITPSNLTERLSEIMRKEGLQVDSRLLLQLAEKSACDVRACLGILQYTGGGAKMLQNLALGLKDMRKGLFDSWKELLQVPMTRRGPLTNTERALKVIKIVHQGEPDRLAQGIFHNYPEICKDKMISISEALNWFEFYDTVNTLVMERQTWMLMPYTTSPFVAWHLYLASSQPPKISYPSAVFEANQKLERNKAILTVTKKTSKIDMDTLVTDVLPFLPDIISPRLRSVNVQLYSPKEKEELEKLVNVMLDFGLSFVQEKRPEGGYEYLIDPNIWDIGTFPDCKVRRPLTYAVKQIVIQELESARLQRAAIYNGEALDNDGKSKKSSNKPASAGPSKKVADEPEPSLSQSSSKSDESLPNHLKQLNPKELEPSKEKKCRNFFQAFQALGQEKLKAKLAKEKELGIVNTKMVEKEEQRRDAKRKKDLLKSDVWFQYKEGYTNAVRRTILMKDFL</sequence>
<dbReference type="PANTHER" id="PTHR46765:SF1">
    <property type="entry name" value="P-LOOP CONTAINING NUCLEOSIDE TRIPHOSPHATE HYDROLASES SUPERFAMILY PROTEIN"/>
    <property type="match status" value="1"/>
</dbReference>
<dbReference type="SUPFAM" id="SSF52540">
    <property type="entry name" value="P-loop containing nucleoside triphosphate hydrolases"/>
    <property type="match status" value="1"/>
</dbReference>
<feature type="compositionally biased region" description="Polar residues" evidence="4">
    <location>
        <begin position="78"/>
        <end position="88"/>
    </location>
</feature>
<dbReference type="InterPro" id="IPR027417">
    <property type="entry name" value="P-loop_NTPase"/>
</dbReference>
<accession>A0A232FD56</accession>
<organism evidence="6 7">
    <name type="scientific">Trichomalopsis sarcophagae</name>
    <dbReference type="NCBI Taxonomy" id="543379"/>
    <lineage>
        <taxon>Eukaryota</taxon>
        <taxon>Metazoa</taxon>
        <taxon>Ecdysozoa</taxon>
        <taxon>Arthropoda</taxon>
        <taxon>Hexapoda</taxon>
        <taxon>Insecta</taxon>
        <taxon>Pterygota</taxon>
        <taxon>Neoptera</taxon>
        <taxon>Endopterygota</taxon>
        <taxon>Hymenoptera</taxon>
        <taxon>Apocrita</taxon>
        <taxon>Proctotrupomorpha</taxon>
        <taxon>Chalcidoidea</taxon>
        <taxon>Pteromalidae</taxon>
        <taxon>Pteromalinae</taxon>
        <taxon>Trichomalopsis</taxon>
    </lineage>
</organism>
<evidence type="ECO:0000313" key="6">
    <source>
        <dbReference type="EMBL" id="OXU28423.1"/>
    </source>
</evidence>
<dbReference type="Gene3D" id="3.40.50.300">
    <property type="entry name" value="P-loop containing nucleotide triphosphate hydrolases"/>
    <property type="match status" value="1"/>
</dbReference>
<evidence type="ECO:0000256" key="3">
    <source>
        <dbReference type="ARBA" id="ARBA00043975"/>
    </source>
</evidence>
<comment type="similarity">
    <text evidence="3">Belongs to the activator 1 small subunits family. CTF18 subfamily.</text>
</comment>
<evidence type="ECO:0000256" key="1">
    <source>
        <dbReference type="ARBA" id="ARBA00004123"/>
    </source>
</evidence>
<dbReference type="EMBL" id="NNAY01000433">
    <property type="protein sequence ID" value="OXU28423.1"/>
    <property type="molecule type" value="Genomic_DNA"/>
</dbReference>
<dbReference type="GO" id="GO:0005634">
    <property type="term" value="C:nucleus"/>
    <property type="evidence" value="ECO:0007669"/>
    <property type="project" value="UniProtKB-SubCell"/>
</dbReference>
<evidence type="ECO:0000256" key="4">
    <source>
        <dbReference type="SAM" id="MobiDB-lite"/>
    </source>
</evidence>
<reference evidence="6 7" key="1">
    <citation type="journal article" date="2017" name="Curr. Biol.">
        <title>The Evolution of Venom by Co-option of Single-Copy Genes.</title>
        <authorList>
            <person name="Martinson E.O."/>
            <person name="Mrinalini"/>
            <person name="Kelkar Y.D."/>
            <person name="Chang C.H."/>
            <person name="Werren J.H."/>
        </authorList>
    </citation>
    <scope>NUCLEOTIDE SEQUENCE [LARGE SCALE GENOMIC DNA]</scope>
    <source>
        <strain evidence="6 7">Alberta</strain>
        <tissue evidence="6">Whole body</tissue>
    </source>
</reference>
<dbReference type="OrthoDB" id="2195431at2759"/>
<feature type="region of interest" description="Disordered" evidence="4">
    <location>
        <begin position="776"/>
        <end position="819"/>
    </location>
</feature>
<dbReference type="PANTHER" id="PTHR46765">
    <property type="entry name" value="P-LOOP CONTAINING NUCLEOSIDE TRIPHOSPHATE HYDROLASES SUPERFAMILY PROTEIN"/>
    <property type="match status" value="1"/>
</dbReference>
<dbReference type="Gene3D" id="1.10.8.60">
    <property type="match status" value="1"/>
</dbReference>
<gene>
    <name evidence="6" type="ORF">TSAR_016359</name>
</gene>
<dbReference type="Pfam" id="PF00004">
    <property type="entry name" value="AAA"/>
    <property type="match status" value="1"/>
</dbReference>
<name>A0A232FD56_9HYME</name>
<dbReference type="GO" id="GO:0005524">
    <property type="term" value="F:ATP binding"/>
    <property type="evidence" value="ECO:0007669"/>
    <property type="project" value="InterPro"/>
</dbReference>
<dbReference type="GO" id="GO:0016887">
    <property type="term" value="F:ATP hydrolysis activity"/>
    <property type="evidence" value="ECO:0007669"/>
    <property type="project" value="InterPro"/>
</dbReference>
<feature type="domain" description="AAA+ ATPase" evidence="5">
    <location>
        <begin position="325"/>
        <end position="461"/>
    </location>
</feature>
<dbReference type="SMART" id="SM00382">
    <property type="entry name" value="AAA"/>
    <property type="match status" value="1"/>
</dbReference>
<protein>
    <recommendedName>
        <fullName evidence="5">AAA+ ATPase domain-containing protein</fullName>
    </recommendedName>
</protein>
<feature type="region of interest" description="Disordered" evidence="4">
    <location>
        <begin position="75"/>
        <end position="99"/>
    </location>
</feature>
<comment type="caution">
    <text evidence="6">The sequence shown here is derived from an EMBL/GenBank/DDBJ whole genome shotgun (WGS) entry which is preliminary data.</text>
</comment>
<dbReference type="InterPro" id="IPR003593">
    <property type="entry name" value="AAA+_ATPase"/>
</dbReference>